<evidence type="ECO:0000313" key="2">
    <source>
        <dbReference type="Proteomes" id="UP001201812"/>
    </source>
</evidence>
<gene>
    <name evidence="1" type="ORF">DdX_01327</name>
</gene>
<proteinExistence type="predicted"/>
<reference evidence="1" key="1">
    <citation type="submission" date="2022-01" db="EMBL/GenBank/DDBJ databases">
        <title>Genome Sequence Resource for Two Populations of Ditylenchus destructor, the Migratory Endoparasitic Phytonematode.</title>
        <authorList>
            <person name="Zhang H."/>
            <person name="Lin R."/>
            <person name="Xie B."/>
        </authorList>
    </citation>
    <scope>NUCLEOTIDE SEQUENCE</scope>
    <source>
        <strain evidence="1">BazhouSP</strain>
    </source>
</reference>
<dbReference type="EMBL" id="JAKKPZ010000001">
    <property type="protein sequence ID" value="KAI1729107.1"/>
    <property type="molecule type" value="Genomic_DNA"/>
</dbReference>
<keyword evidence="2" id="KW-1185">Reference proteome</keyword>
<dbReference type="Proteomes" id="UP001201812">
    <property type="component" value="Unassembled WGS sequence"/>
</dbReference>
<evidence type="ECO:0000313" key="1">
    <source>
        <dbReference type="EMBL" id="KAI1729107.1"/>
    </source>
</evidence>
<name>A0AAD4NIL4_9BILA</name>
<accession>A0AAD4NIL4</accession>
<protein>
    <submittedName>
        <fullName evidence="1">Uncharacterized protein</fullName>
    </submittedName>
</protein>
<organism evidence="1 2">
    <name type="scientific">Ditylenchus destructor</name>
    <dbReference type="NCBI Taxonomy" id="166010"/>
    <lineage>
        <taxon>Eukaryota</taxon>
        <taxon>Metazoa</taxon>
        <taxon>Ecdysozoa</taxon>
        <taxon>Nematoda</taxon>
        <taxon>Chromadorea</taxon>
        <taxon>Rhabditida</taxon>
        <taxon>Tylenchina</taxon>
        <taxon>Tylenchomorpha</taxon>
        <taxon>Sphaerularioidea</taxon>
        <taxon>Anguinidae</taxon>
        <taxon>Anguininae</taxon>
        <taxon>Ditylenchus</taxon>
    </lineage>
</organism>
<sequence>MHLRVRLSRNDGEQGGLLRVGQNRPQYRFSCLWDYCNREPLAITAINGFLKRTCCAFKNSKNVNIFGSNLRCISISATRNKF</sequence>
<comment type="caution">
    <text evidence="1">The sequence shown here is derived from an EMBL/GenBank/DDBJ whole genome shotgun (WGS) entry which is preliminary data.</text>
</comment>
<dbReference type="AlphaFoldDB" id="A0AAD4NIL4"/>